<accession>A0A1H0YCR0</accession>
<dbReference type="eggNOG" id="COG0111">
    <property type="taxonomic scope" value="Bacteria"/>
</dbReference>
<dbReference type="Gene3D" id="3.40.50.720">
    <property type="entry name" value="NAD(P)-binding Rossmann-like Domain"/>
    <property type="match status" value="2"/>
</dbReference>
<name>A0A1H0YCR0_9MICO</name>
<evidence type="ECO:0000313" key="4">
    <source>
        <dbReference type="EMBL" id="SDQ12958.1"/>
    </source>
</evidence>
<organism evidence="4 5">
    <name type="scientific">Leucobacter chromiiresistens</name>
    <dbReference type="NCBI Taxonomy" id="1079994"/>
    <lineage>
        <taxon>Bacteria</taxon>
        <taxon>Bacillati</taxon>
        <taxon>Actinomycetota</taxon>
        <taxon>Actinomycetes</taxon>
        <taxon>Micrococcales</taxon>
        <taxon>Microbacteriaceae</taxon>
        <taxon>Leucobacter</taxon>
    </lineage>
</organism>
<sequence length="321" mass="34216">MSDLLVSLPSDPGLRDAVGDVDGVEFVEWDLDAPAPREQLDIVVPPYWGGARPLAQLAGVEARLVQWQSIGYNGVSKHLPEGLPLANAATVHEGSTAELAMALALAAQRGIPQFVRDGEEERWQLRSLPSLADRRVLLIGYGGVSQAIEARLAGFEVEITRLARTARREENLAGESVEVRGFESLHESLAEAEIVMLAVPLTDGTRGLIDAAALAAMPDGALLVNVARGPVVDTAALVAELQSGRLRAALDVTDPEPLPAGHPLWTAPNVLITPHVGGDSSAMLPRMSALIRRQIAHLQRGETPENIVLGSWERRSGSPTP</sequence>
<dbReference type="PANTHER" id="PTHR10996">
    <property type="entry name" value="2-HYDROXYACID DEHYDROGENASE-RELATED"/>
    <property type="match status" value="1"/>
</dbReference>
<keyword evidence="2" id="KW-0520">NAD</keyword>
<dbReference type="GO" id="GO:0005829">
    <property type="term" value="C:cytosol"/>
    <property type="evidence" value="ECO:0007669"/>
    <property type="project" value="TreeGrafter"/>
</dbReference>
<dbReference type="GO" id="GO:0051287">
    <property type="term" value="F:NAD binding"/>
    <property type="evidence" value="ECO:0007669"/>
    <property type="project" value="InterPro"/>
</dbReference>
<dbReference type="InterPro" id="IPR006140">
    <property type="entry name" value="D-isomer_DH_NAD-bd"/>
</dbReference>
<dbReference type="EMBL" id="FNKB01000001">
    <property type="protein sequence ID" value="SDQ12958.1"/>
    <property type="molecule type" value="Genomic_DNA"/>
</dbReference>
<dbReference type="RefSeq" id="WP_010155458.1">
    <property type="nucleotide sequence ID" value="NZ_FNKB01000001.1"/>
</dbReference>
<dbReference type="Proteomes" id="UP000182690">
    <property type="component" value="Unassembled WGS sequence"/>
</dbReference>
<evidence type="ECO:0000259" key="3">
    <source>
        <dbReference type="Pfam" id="PF02826"/>
    </source>
</evidence>
<dbReference type="Pfam" id="PF02826">
    <property type="entry name" value="2-Hacid_dh_C"/>
    <property type="match status" value="1"/>
</dbReference>
<dbReference type="AlphaFoldDB" id="A0A1H0YCR0"/>
<dbReference type="CDD" id="cd12166">
    <property type="entry name" value="2-Hacid_dh_7"/>
    <property type="match status" value="1"/>
</dbReference>
<proteinExistence type="predicted"/>
<reference evidence="4 5" key="1">
    <citation type="submission" date="2016-10" db="EMBL/GenBank/DDBJ databases">
        <authorList>
            <person name="de Groot N.N."/>
        </authorList>
    </citation>
    <scope>NUCLEOTIDE SEQUENCE [LARGE SCALE GENOMIC DNA]</scope>
    <source>
        <strain evidence="4 5">DSM 22788</strain>
    </source>
</reference>
<gene>
    <name evidence="4" type="ORF">SAMN04488565_0754</name>
</gene>
<dbReference type="STRING" id="1079994.SAMN04488565_0754"/>
<dbReference type="PANTHER" id="PTHR10996:SF178">
    <property type="entry name" value="2-HYDROXYACID DEHYDROGENASE YGL185C-RELATED"/>
    <property type="match status" value="1"/>
</dbReference>
<dbReference type="InterPro" id="IPR050223">
    <property type="entry name" value="D-isomer_2-hydroxyacid_DH"/>
</dbReference>
<dbReference type="GO" id="GO:0030267">
    <property type="term" value="F:glyoxylate reductase (NADPH) activity"/>
    <property type="evidence" value="ECO:0007669"/>
    <property type="project" value="TreeGrafter"/>
</dbReference>
<evidence type="ECO:0000313" key="5">
    <source>
        <dbReference type="Proteomes" id="UP000182690"/>
    </source>
</evidence>
<dbReference type="OrthoDB" id="4324715at2"/>
<evidence type="ECO:0000256" key="1">
    <source>
        <dbReference type="ARBA" id="ARBA00023002"/>
    </source>
</evidence>
<dbReference type="InterPro" id="IPR036291">
    <property type="entry name" value="NAD(P)-bd_dom_sf"/>
</dbReference>
<keyword evidence="1" id="KW-0560">Oxidoreductase</keyword>
<dbReference type="PROSITE" id="PS00671">
    <property type="entry name" value="D_2_HYDROXYACID_DH_3"/>
    <property type="match status" value="1"/>
</dbReference>
<dbReference type="SUPFAM" id="SSF51735">
    <property type="entry name" value="NAD(P)-binding Rossmann-fold domains"/>
    <property type="match status" value="1"/>
</dbReference>
<dbReference type="InterPro" id="IPR029753">
    <property type="entry name" value="D-isomer_DH_CS"/>
</dbReference>
<feature type="domain" description="D-isomer specific 2-hydroxyacid dehydrogenase NAD-binding" evidence="3">
    <location>
        <begin position="101"/>
        <end position="277"/>
    </location>
</feature>
<dbReference type="GO" id="GO:0016618">
    <property type="term" value="F:hydroxypyruvate reductase [NAD(P)H] activity"/>
    <property type="evidence" value="ECO:0007669"/>
    <property type="project" value="TreeGrafter"/>
</dbReference>
<protein>
    <submittedName>
        <fullName evidence="4">Phosphoglycerate dehydrogenase</fullName>
    </submittedName>
</protein>
<evidence type="ECO:0000256" key="2">
    <source>
        <dbReference type="ARBA" id="ARBA00023027"/>
    </source>
</evidence>